<reference evidence="1" key="1">
    <citation type="submission" date="2014-09" db="EMBL/GenBank/DDBJ databases">
        <authorList>
            <person name="Magalhaes I.L.F."/>
            <person name="Oliveira U."/>
            <person name="Santos F.R."/>
            <person name="Vidigal T.H.D.A."/>
            <person name="Brescovit A.D."/>
            <person name="Santos A.J."/>
        </authorList>
    </citation>
    <scope>NUCLEOTIDE SEQUENCE</scope>
    <source>
        <tissue evidence="1">Shoot tissue taken approximately 20 cm above the soil surface</tissue>
    </source>
</reference>
<dbReference type="EMBL" id="GBRH01187615">
    <property type="protein sequence ID" value="JAE10281.1"/>
    <property type="molecule type" value="Transcribed_RNA"/>
</dbReference>
<organism evidence="1">
    <name type="scientific">Arundo donax</name>
    <name type="common">Giant reed</name>
    <name type="synonym">Donax arundinaceus</name>
    <dbReference type="NCBI Taxonomy" id="35708"/>
    <lineage>
        <taxon>Eukaryota</taxon>
        <taxon>Viridiplantae</taxon>
        <taxon>Streptophyta</taxon>
        <taxon>Embryophyta</taxon>
        <taxon>Tracheophyta</taxon>
        <taxon>Spermatophyta</taxon>
        <taxon>Magnoliopsida</taxon>
        <taxon>Liliopsida</taxon>
        <taxon>Poales</taxon>
        <taxon>Poaceae</taxon>
        <taxon>PACMAD clade</taxon>
        <taxon>Arundinoideae</taxon>
        <taxon>Arundineae</taxon>
        <taxon>Arundo</taxon>
    </lineage>
</organism>
<reference evidence="1" key="2">
    <citation type="journal article" date="2015" name="Data Brief">
        <title>Shoot transcriptome of the giant reed, Arundo donax.</title>
        <authorList>
            <person name="Barrero R.A."/>
            <person name="Guerrero F.D."/>
            <person name="Moolhuijzen P."/>
            <person name="Goolsby J.A."/>
            <person name="Tidwell J."/>
            <person name="Bellgard S.E."/>
            <person name="Bellgard M.I."/>
        </authorList>
    </citation>
    <scope>NUCLEOTIDE SEQUENCE</scope>
    <source>
        <tissue evidence="1">Shoot tissue taken approximately 20 cm above the soil surface</tissue>
    </source>
</reference>
<evidence type="ECO:0000313" key="1">
    <source>
        <dbReference type="EMBL" id="JAE10281.1"/>
    </source>
</evidence>
<accession>A0A0A9M8D5</accession>
<sequence length="33" mass="3910">MMYLDSEQKHAHMTPSYSRYQGLEGDLFLLFSN</sequence>
<dbReference type="AlphaFoldDB" id="A0A0A9M8D5"/>
<proteinExistence type="predicted"/>
<protein>
    <submittedName>
        <fullName evidence="1">Uncharacterized protein</fullName>
    </submittedName>
</protein>
<name>A0A0A9M8D5_ARUDO</name>